<dbReference type="EMBL" id="BGPR01012360">
    <property type="protein sequence ID" value="GBN55705.1"/>
    <property type="molecule type" value="Genomic_DNA"/>
</dbReference>
<proteinExistence type="predicted"/>
<name>A0A4Y2PUY7_ARAVE</name>
<organism evidence="3 4">
    <name type="scientific">Araneus ventricosus</name>
    <name type="common">Orbweaver spider</name>
    <name type="synonym">Epeira ventricosa</name>
    <dbReference type="NCBI Taxonomy" id="182803"/>
    <lineage>
        <taxon>Eukaryota</taxon>
        <taxon>Metazoa</taxon>
        <taxon>Ecdysozoa</taxon>
        <taxon>Arthropoda</taxon>
        <taxon>Chelicerata</taxon>
        <taxon>Arachnida</taxon>
        <taxon>Araneae</taxon>
        <taxon>Araneomorphae</taxon>
        <taxon>Entelegynae</taxon>
        <taxon>Araneoidea</taxon>
        <taxon>Araneidae</taxon>
        <taxon>Araneus</taxon>
    </lineage>
</organism>
<dbReference type="OrthoDB" id="6431384at2759"/>
<dbReference type="Pfam" id="PF22938">
    <property type="entry name" value="Integrase_p58_C"/>
    <property type="match status" value="1"/>
</dbReference>
<evidence type="ECO:0000313" key="3">
    <source>
        <dbReference type="EMBL" id="GBN55705.1"/>
    </source>
</evidence>
<dbReference type="InterPro" id="IPR054465">
    <property type="entry name" value="Integrase_p58-like_C"/>
</dbReference>
<evidence type="ECO:0000313" key="4">
    <source>
        <dbReference type="Proteomes" id="UP000499080"/>
    </source>
</evidence>
<dbReference type="EMBL" id="BGPR01011762">
    <property type="protein sequence ID" value="GBN52836.1"/>
    <property type="molecule type" value="Genomic_DNA"/>
</dbReference>
<accession>A0A4Y2PUY7</accession>
<feature type="domain" description="Integrase p58-like C-terminal" evidence="1">
    <location>
        <begin position="20"/>
        <end position="53"/>
    </location>
</feature>
<protein>
    <recommendedName>
        <fullName evidence="1">Integrase p58-like C-terminal domain-containing protein</fullName>
    </recommendedName>
</protein>
<dbReference type="AlphaFoldDB" id="A0A4Y2PUY7"/>
<comment type="caution">
    <text evidence="3">The sequence shown here is derived from an EMBL/GenBank/DDBJ whole genome shotgun (WGS) entry which is preliminary data.</text>
</comment>
<dbReference type="Proteomes" id="UP000499080">
    <property type="component" value="Unassembled WGS sequence"/>
</dbReference>
<evidence type="ECO:0000259" key="1">
    <source>
        <dbReference type="Pfam" id="PF22938"/>
    </source>
</evidence>
<gene>
    <name evidence="2" type="ORF">AVEN_11606_1</name>
    <name evidence="3" type="ORF">AVEN_253660_1</name>
</gene>
<sequence>MDNPKRRRGLSPKLQQNWEGPYTIVKRLDDDVYTVQRSPNAKPNVFLINRLSPYRTNYHNSIYMRAFLDRIRNFESWSYDEDDACVSSRLSKIPRHSNVDLFKTYRFSL</sequence>
<reference evidence="3 4" key="1">
    <citation type="journal article" date="2019" name="Sci. Rep.">
        <title>Orb-weaving spider Araneus ventricosus genome elucidates the spidroin gene catalogue.</title>
        <authorList>
            <person name="Kono N."/>
            <person name="Nakamura H."/>
            <person name="Ohtoshi R."/>
            <person name="Moran D.A.P."/>
            <person name="Shinohara A."/>
            <person name="Yoshida Y."/>
            <person name="Fujiwara M."/>
            <person name="Mori M."/>
            <person name="Tomita M."/>
            <person name="Arakawa K."/>
        </authorList>
    </citation>
    <scope>NUCLEOTIDE SEQUENCE [LARGE SCALE GENOMIC DNA]</scope>
</reference>
<keyword evidence="4" id="KW-1185">Reference proteome</keyword>
<evidence type="ECO:0000313" key="2">
    <source>
        <dbReference type="EMBL" id="GBN52836.1"/>
    </source>
</evidence>